<dbReference type="EMBL" id="KV407454">
    <property type="protein sequence ID" value="KZF26965.1"/>
    <property type="molecule type" value="Genomic_DNA"/>
</dbReference>
<dbReference type="AlphaFoldDB" id="A0A161UB54"/>
<organism evidence="1 2">
    <name type="scientific">Xylona heveae (strain CBS 132557 / TC161)</name>
    <dbReference type="NCBI Taxonomy" id="1328760"/>
    <lineage>
        <taxon>Eukaryota</taxon>
        <taxon>Fungi</taxon>
        <taxon>Dikarya</taxon>
        <taxon>Ascomycota</taxon>
        <taxon>Pezizomycotina</taxon>
        <taxon>Xylonomycetes</taxon>
        <taxon>Xylonales</taxon>
        <taxon>Xylonaceae</taxon>
        <taxon>Xylona</taxon>
    </lineage>
</organism>
<gene>
    <name evidence="1" type="ORF">L228DRAFT_280104</name>
</gene>
<reference evidence="1 2" key="1">
    <citation type="journal article" date="2016" name="Fungal Biol.">
        <title>The genome of Xylona heveae provides a window into fungal endophytism.</title>
        <authorList>
            <person name="Gazis R."/>
            <person name="Kuo A."/>
            <person name="Riley R."/>
            <person name="LaButti K."/>
            <person name="Lipzen A."/>
            <person name="Lin J."/>
            <person name="Amirebrahimi M."/>
            <person name="Hesse C.N."/>
            <person name="Spatafora J.W."/>
            <person name="Henrissat B."/>
            <person name="Hainaut M."/>
            <person name="Grigoriev I.V."/>
            <person name="Hibbett D.S."/>
        </authorList>
    </citation>
    <scope>NUCLEOTIDE SEQUENCE [LARGE SCALE GENOMIC DNA]</scope>
    <source>
        <strain evidence="1 2">TC161</strain>
    </source>
</reference>
<dbReference type="Proteomes" id="UP000076632">
    <property type="component" value="Unassembled WGS sequence"/>
</dbReference>
<evidence type="ECO:0000313" key="1">
    <source>
        <dbReference type="EMBL" id="KZF26965.1"/>
    </source>
</evidence>
<dbReference type="InParanoid" id="A0A161UB54"/>
<keyword evidence="2" id="KW-1185">Reference proteome</keyword>
<accession>A0A161UB54</accession>
<evidence type="ECO:0000313" key="2">
    <source>
        <dbReference type="Proteomes" id="UP000076632"/>
    </source>
</evidence>
<name>A0A161UB54_XYLHT</name>
<dbReference type="GeneID" id="28900894"/>
<dbReference type="RefSeq" id="XP_018192520.1">
    <property type="nucleotide sequence ID" value="XM_018335757.1"/>
</dbReference>
<proteinExistence type="predicted"/>
<sequence>MKSKNARFSQISGADSTRWINAALTIKKSDLSEINIDATLENDLHKASEYKNKRNAAAHVSSGAFGRALCSNFGRKHALPKWRTMFRYTYEDTPEKLAEKELQKLARGE</sequence>
<protein>
    <submittedName>
        <fullName evidence="1">Uncharacterized protein</fullName>
    </submittedName>
</protein>